<dbReference type="Proteomes" id="UP000055045">
    <property type="component" value="Unassembled WGS sequence"/>
</dbReference>
<name>A0A101MTA3_PENFR</name>
<comment type="caution">
    <text evidence="1">The sequence shown here is derived from an EMBL/GenBank/DDBJ whole genome shotgun (WGS) entry which is preliminary data.</text>
</comment>
<dbReference type="EMBL" id="LLXE01000012">
    <property type="protein sequence ID" value="KUM66252.1"/>
    <property type="molecule type" value="Genomic_DNA"/>
</dbReference>
<keyword evidence="2" id="KW-1185">Reference proteome</keyword>
<proteinExistence type="predicted"/>
<sequence>MQTADQVLASPLPLIRQARGTSHPSVSTEWLHQRFIHQWTTFDQEIRSALASLDLTFQIAHIDSPSEVYLVGNEIGLSGRFVNNVCDPVARILMRASQPAIVMGDVQAFEAPTSDVIPDVSIGVTLFSNDSQAQVKIVGELKTYWTVALDRFSLSDPVTLVQFLPHLGQLVARMRKFGLSYGFLSTYRGTVFVKRTADFAFYVSPPIRDRATNLSVRQCFAGFCILAEEGHDYIEGSDFRAERLRGQDGLQASLRPSGLRDVSVSEGSLVTGLNVNVTPNTIILGHQGGALSFLNVSRGISPPSQTDKALFEIEYQGTHQIVKCWSPRHDRASNAECAVYERLSDSRPRGYDVFANMILAGNILCSSLFPKGRALVLPYKDGQILAHVWDELSNRERTHVREECEKAIRILRSLSIYVPDAGKHNVLYQRETGAVTMLDFETAMECPRSEQVPYAELRSLFGDPMLRGHTSGG</sequence>
<dbReference type="STRING" id="48697.A0A101MTA3"/>
<evidence type="ECO:0000313" key="2">
    <source>
        <dbReference type="Proteomes" id="UP000055045"/>
    </source>
</evidence>
<dbReference type="AlphaFoldDB" id="A0A101MTA3"/>
<organism evidence="1 2">
    <name type="scientific">Penicillium freii</name>
    <dbReference type="NCBI Taxonomy" id="48697"/>
    <lineage>
        <taxon>Eukaryota</taxon>
        <taxon>Fungi</taxon>
        <taxon>Dikarya</taxon>
        <taxon>Ascomycota</taxon>
        <taxon>Pezizomycotina</taxon>
        <taxon>Eurotiomycetes</taxon>
        <taxon>Eurotiomycetidae</taxon>
        <taxon>Eurotiales</taxon>
        <taxon>Aspergillaceae</taxon>
        <taxon>Penicillium</taxon>
    </lineage>
</organism>
<evidence type="ECO:0000313" key="1">
    <source>
        <dbReference type="EMBL" id="KUM66252.1"/>
    </source>
</evidence>
<evidence type="ECO:0008006" key="3">
    <source>
        <dbReference type="Google" id="ProtNLM"/>
    </source>
</evidence>
<reference evidence="1 2" key="1">
    <citation type="submission" date="2015-10" db="EMBL/GenBank/DDBJ databases">
        <title>Genome sequencing of Penicillium freii.</title>
        <authorList>
            <person name="Nguyen H.D."/>
            <person name="Visagie C.M."/>
            <person name="Seifert K.A."/>
        </authorList>
    </citation>
    <scope>NUCLEOTIDE SEQUENCE [LARGE SCALE GENOMIC DNA]</scope>
    <source>
        <strain evidence="1 2">DAOM 242723</strain>
    </source>
</reference>
<protein>
    <recommendedName>
        <fullName evidence="3">Protein kinase domain-containing protein</fullName>
    </recommendedName>
</protein>
<gene>
    <name evidence="1" type="ORF">ACN42_g862</name>
</gene>
<accession>A0A101MTA3</accession>